<dbReference type="GO" id="GO:0005085">
    <property type="term" value="F:guanyl-nucleotide exchange factor activity"/>
    <property type="evidence" value="ECO:0007669"/>
    <property type="project" value="UniProtKB-KW"/>
</dbReference>
<dbReference type="GO" id="GO:0005737">
    <property type="term" value="C:cytoplasm"/>
    <property type="evidence" value="ECO:0007669"/>
    <property type="project" value="UniProtKB-SubCell"/>
</dbReference>
<dbReference type="PROSITE" id="PS50003">
    <property type="entry name" value="PH_DOMAIN"/>
    <property type="match status" value="2"/>
</dbReference>
<keyword evidence="13" id="KW-1185">Reference proteome</keyword>
<dbReference type="InterPro" id="IPR000306">
    <property type="entry name" value="Znf_FYVE"/>
</dbReference>
<dbReference type="PROSITE" id="PS50178">
    <property type="entry name" value="ZF_FYVE"/>
    <property type="match status" value="1"/>
</dbReference>
<proteinExistence type="predicted"/>
<evidence type="ECO:0000313" key="12">
    <source>
        <dbReference type="EMBL" id="KAI1239014.1"/>
    </source>
</evidence>
<dbReference type="GO" id="GO:0008270">
    <property type="term" value="F:zinc ion binding"/>
    <property type="evidence" value="ECO:0007669"/>
    <property type="project" value="UniProtKB-KW"/>
</dbReference>
<keyword evidence="4" id="KW-0479">Metal-binding</keyword>
<evidence type="ECO:0000256" key="8">
    <source>
        <dbReference type="SAM" id="MobiDB-lite"/>
    </source>
</evidence>
<evidence type="ECO:0000256" key="4">
    <source>
        <dbReference type="ARBA" id="ARBA00022723"/>
    </source>
</evidence>
<dbReference type="EMBL" id="JADDUC010000015">
    <property type="protein sequence ID" value="KAG0127577.1"/>
    <property type="molecule type" value="Genomic_DNA"/>
</dbReference>
<dbReference type="SMART" id="SM00233">
    <property type="entry name" value="PH"/>
    <property type="match status" value="2"/>
</dbReference>
<reference evidence="12" key="3">
    <citation type="submission" date="2022-01" db="EMBL/GenBank/DDBJ databases">
        <authorList>
            <person name="Rubenstein D.R."/>
        </authorList>
    </citation>
    <scope>NUCLEOTIDE SEQUENCE</scope>
    <source>
        <strain evidence="12">SS15</strain>
        <tissue evidence="12">Liver</tissue>
    </source>
</reference>
<dbReference type="InterPro" id="IPR051092">
    <property type="entry name" value="FYVE_RhoGEF_PH"/>
</dbReference>
<evidence type="ECO:0000259" key="10">
    <source>
        <dbReference type="PROSITE" id="PS50178"/>
    </source>
</evidence>
<dbReference type="Proteomes" id="UP000618051">
    <property type="component" value="Unassembled WGS sequence"/>
</dbReference>
<gene>
    <name evidence="12" type="ORF">IHE44_0012113</name>
    <name evidence="11" type="ORF">IHE44_002691</name>
</gene>
<dbReference type="InterPro" id="IPR001849">
    <property type="entry name" value="PH_domain"/>
</dbReference>
<dbReference type="InterPro" id="IPR017455">
    <property type="entry name" value="Znf_FYVE-rel"/>
</dbReference>
<evidence type="ECO:0000256" key="3">
    <source>
        <dbReference type="ARBA" id="ARBA00022658"/>
    </source>
</evidence>
<evidence type="ECO:0008006" key="14">
    <source>
        <dbReference type="Google" id="ProtNLM"/>
    </source>
</evidence>
<keyword evidence="5 7" id="KW-0863">Zinc-finger</keyword>
<reference evidence="12 13" key="2">
    <citation type="journal article" date="2021" name="J. Hered.">
        <title>Feather Gene Expression Elucidates the Developmental Basis of Plumage Iridescence in African Starlings.</title>
        <authorList>
            <person name="Rubenstein D.R."/>
            <person name="Corvelo A."/>
            <person name="MacManes M.D."/>
            <person name="Maia R."/>
            <person name="Narzisi G."/>
            <person name="Rousaki A."/>
            <person name="Vandenabeele P."/>
            <person name="Shawkey M.D."/>
            <person name="Solomon J."/>
        </authorList>
    </citation>
    <scope>NUCLEOTIDE SEQUENCE [LARGE SCALE GENOMIC DNA]</scope>
    <source>
        <strain evidence="12">SS15</strain>
    </source>
</reference>
<evidence type="ECO:0000313" key="13">
    <source>
        <dbReference type="Proteomes" id="UP000618051"/>
    </source>
</evidence>
<dbReference type="InterPro" id="IPR013083">
    <property type="entry name" value="Znf_RING/FYVE/PHD"/>
</dbReference>
<dbReference type="PANTHER" id="PTHR12673:SF12">
    <property type="entry name" value="FYVE, RHOGEF AND PH DOMAIN-CONTAINING PROTEIN 6"/>
    <property type="match status" value="1"/>
</dbReference>
<evidence type="ECO:0000256" key="7">
    <source>
        <dbReference type="PROSITE-ProRule" id="PRU00091"/>
    </source>
</evidence>
<name>A0A835P1F3_9PASS</name>
<evidence type="ECO:0000256" key="5">
    <source>
        <dbReference type="ARBA" id="ARBA00022771"/>
    </source>
</evidence>
<dbReference type="Pfam" id="PF00169">
    <property type="entry name" value="PH"/>
    <property type="match status" value="1"/>
</dbReference>
<dbReference type="Pfam" id="PF01363">
    <property type="entry name" value="FYVE"/>
    <property type="match status" value="1"/>
</dbReference>
<dbReference type="PANTHER" id="PTHR12673">
    <property type="entry name" value="FACIOGENITAL DYSPLASIA PROTEIN"/>
    <property type="match status" value="1"/>
</dbReference>
<evidence type="ECO:0000313" key="11">
    <source>
        <dbReference type="EMBL" id="KAG0127577.1"/>
    </source>
</evidence>
<dbReference type="FunFam" id="2.30.29.30:FF:000209">
    <property type="entry name" value="FYVE, RhoGEF and PH domain-containing protein 6"/>
    <property type="match status" value="1"/>
</dbReference>
<keyword evidence="6" id="KW-0862">Zinc</keyword>
<dbReference type="SUPFAM" id="SSF50729">
    <property type="entry name" value="PH domain-like"/>
    <property type="match status" value="2"/>
</dbReference>
<dbReference type="EMBL" id="JADDUC020000005">
    <property type="protein sequence ID" value="KAI1239014.1"/>
    <property type="molecule type" value="Genomic_DNA"/>
</dbReference>
<keyword evidence="3" id="KW-0344">Guanine-nucleotide releasing factor</keyword>
<feature type="domain" description="FYVE-type" evidence="10">
    <location>
        <begin position="134"/>
        <end position="184"/>
    </location>
</feature>
<accession>A0A835P1F3</accession>
<evidence type="ECO:0000259" key="9">
    <source>
        <dbReference type="PROSITE" id="PS50003"/>
    </source>
</evidence>
<feature type="domain" description="PH" evidence="9">
    <location>
        <begin position="1"/>
        <end position="95"/>
    </location>
</feature>
<evidence type="ECO:0000256" key="1">
    <source>
        <dbReference type="ARBA" id="ARBA00004496"/>
    </source>
</evidence>
<feature type="compositionally biased region" description="Acidic residues" evidence="8">
    <location>
        <begin position="112"/>
        <end position="122"/>
    </location>
</feature>
<comment type="subcellular location">
    <subcellularLocation>
        <location evidence="1">Cytoplasm</location>
    </subcellularLocation>
</comment>
<dbReference type="InterPro" id="IPR011993">
    <property type="entry name" value="PH-like_dom_sf"/>
</dbReference>
<dbReference type="OrthoDB" id="245697at2759"/>
<evidence type="ECO:0000256" key="2">
    <source>
        <dbReference type="ARBA" id="ARBA00022490"/>
    </source>
</evidence>
<comment type="caution">
    <text evidence="11">The sequence shown here is derived from an EMBL/GenBank/DDBJ whole genome shotgun (WGS) entry which is preliminary data.</text>
</comment>
<dbReference type="AlphaFoldDB" id="A0A835P1F3"/>
<organism evidence="11">
    <name type="scientific">Lamprotornis superbus</name>
    <dbReference type="NCBI Taxonomy" id="245042"/>
    <lineage>
        <taxon>Eukaryota</taxon>
        <taxon>Metazoa</taxon>
        <taxon>Chordata</taxon>
        <taxon>Craniata</taxon>
        <taxon>Vertebrata</taxon>
        <taxon>Euteleostomi</taxon>
        <taxon>Archelosauria</taxon>
        <taxon>Archosauria</taxon>
        <taxon>Dinosauria</taxon>
        <taxon>Saurischia</taxon>
        <taxon>Theropoda</taxon>
        <taxon>Coelurosauria</taxon>
        <taxon>Aves</taxon>
        <taxon>Neognathae</taxon>
        <taxon>Neoaves</taxon>
        <taxon>Telluraves</taxon>
        <taxon>Australaves</taxon>
        <taxon>Passeriformes</taxon>
        <taxon>Sturnidae</taxon>
        <taxon>Lamprotornis</taxon>
    </lineage>
</organism>
<evidence type="ECO:0000256" key="6">
    <source>
        <dbReference type="ARBA" id="ARBA00022833"/>
    </source>
</evidence>
<dbReference type="Gene3D" id="2.30.29.30">
    <property type="entry name" value="Pleckstrin-homology domain (PH domain)/Phosphotyrosine-binding domain (PTB)"/>
    <property type="match status" value="3"/>
</dbReference>
<dbReference type="CDD" id="cd13237">
    <property type="entry name" value="PH2_FGD5_FGD6"/>
    <property type="match status" value="1"/>
</dbReference>
<feature type="domain" description="PH" evidence="9">
    <location>
        <begin position="190"/>
        <end position="286"/>
    </location>
</feature>
<dbReference type="SMART" id="SM00064">
    <property type="entry name" value="FYVE"/>
    <property type="match status" value="1"/>
</dbReference>
<dbReference type="Gene3D" id="3.30.40.10">
    <property type="entry name" value="Zinc/RING finger domain, C3HC4 (zinc finger)"/>
    <property type="match status" value="1"/>
</dbReference>
<reference evidence="11" key="1">
    <citation type="submission" date="2020-10" db="EMBL/GenBank/DDBJ databases">
        <title>Feather gene expression reveals the developmental basis of iridescence in African starlings.</title>
        <authorList>
            <person name="Rubenstein D.R."/>
        </authorList>
    </citation>
    <scope>NUCLEOTIDE SEQUENCE</scope>
    <source>
        <strain evidence="11">SS15</strain>
        <tissue evidence="11">Liver</tissue>
    </source>
</reference>
<feature type="region of interest" description="Disordered" evidence="8">
    <location>
        <begin position="108"/>
        <end position="129"/>
    </location>
</feature>
<sequence length="287" mass="32989">MKQGDNFQKLMQIQYSLNGHHEIVQPGRVFLKEGTLMKLSRKVMQPRMFFLVKKPTQEAYQNELNIESVERSFILSASSATERDEWLEAISKSIEEYTKKRITFNPSKSLEEADPEKQEEDSPLGSKAPIWIPDTRATMCMICTSEFTLTWRRHHCRACGKIVCQACSSNKHGLDYMKNQPARVSANTEDSTMSGYLHRSKGSKKPWKHLWFVIKNKVLYTYAASEDVAALESQPLLGFTVSEVKGENSESRVFHLLHKNTLFYIFKADDPHSAQKWIEAFQEGTVL</sequence>
<keyword evidence="2" id="KW-0963">Cytoplasm</keyword>
<protein>
    <recommendedName>
        <fullName evidence="14">FYVE, RhoGEF and PH domain containing 6</fullName>
    </recommendedName>
</protein>